<dbReference type="CDD" id="cd01647">
    <property type="entry name" value="RT_LTR"/>
    <property type="match status" value="1"/>
</dbReference>
<dbReference type="Gene3D" id="3.30.70.270">
    <property type="match status" value="2"/>
</dbReference>
<dbReference type="InterPro" id="IPR043502">
    <property type="entry name" value="DNA/RNA_pol_sf"/>
</dbReference>
<dbReference type="InterPro" id="IPR000477">
    <property type="entry name" value="RT_dom"/>
</dbReference>
<dbReference type="Gene3D" id="3.30.420.10">
    <property type="entry name" value="Ribonuclease H-like superfamily/Ribonuclease H"/>
    <property type="match status" value="2"/>
</dbReference>
<dbReference type="Proteomes" id="UP001151760">
    <property type="component" value="Unassembled WGS sequence"/>
</dbReference>
<dbReference type="GO" id="GO:0003964">
    <property type="term" value="F:RNA-directed DNA polymerase activity"/>
    <property type="evidence" value="ECO:0007669"/>
    <property type="project" value="UniProtKB-KW"/>
</dbReference>
<dbReference type="InterPro" id="IPR001584">
    <property type="entry name" value="Integrase_cat-core"/>
</dbReference>
<dbReference type="InterPro" id="IPR043128">
    <property type="entry name" value="Rev_trsase/Diguanyl_cyclase"/>
</dbReference>
<dbReference type="SUPFAM" id="SSF53098">
    <property type="entry name" value="Ribonuclease H-like"/>
    <property type="match status" value="2"/>
</dbReference>
<dbReference type="PANTHER" id="PTHR48475:SF2">
    <property type="entry name" value="RIBONUCLEASE H"/>
    <property type="match status" value="1"/>
</dbReference>
<reference evidence="2" key="2">
    <citation type="submission" date="2022-01" db="EMBL/GenBank/DDBJ databases">
        <authorList>
            <person name="Yamashiro T."/>
            <person name="Shiraishi A."/>
            <person name="Satake H."/>
            <person name="Nakayama K."/>
        </authorList>
    </citation>
    <scope>NUCLEOTIDE SEQUENCE</scope>
</reference>
<dbReference type="InterPro" id="IPR002156">
    <property type="entry name" value="RNaseH_domain"/>
</dbReference>
<comment type="caution">
    <text evidence="2">The sequence shown here is derived from an EMBL/GenBank/DDBJ whole genome shotgun (WGS) entry which is preliminary data.</text>
</comment>
<gene>
    <name evidence="2" type="ORF">Tco_1093772</name>
</gene>
<protein>
    <submittedName>
        <fullName evidence="2">Reverse transcriptase domain-containing protein</fullName>
    </submittedName>
</protein>
<dbReference type="SUPFAM" id="SSF56672">
    <property type="entry name" value="DNA/RNA polymerases"/>
    <property type="match status" value="1"/>
</dbReference>
<dbReference type="Pfam" id="PF17921">
    <property type="entry name" value="Integrase_H2C2"/>
    <property type="match status" value="1"/>
</dbReference>
<dbReference type="Gene3D" id="3.10.10.10">
    <property type="entry name" value="HIV Type 1 Reverse Transcriptase, subunit A, domain 1"/>
    <property type="match status" value="1"/>
</dbReference>
<evidence type="ECO:0000313" key="2">
    <source>
        <dbReference type="EMBL" id="GJT98254.1"/>
    </source>
</evidence>
<keyword evidence="2" id="KW-0548">Nucleotidyltransferase</keyword>
<dbReference type="InterPro" id="IPR041588">
    <property type="entry name" value="Integrase_H2C2"/>
</dbReference>
<organism evidence="2 3">
    <name type="scientific">Tanacetum coccineum</name>
    <dbReference type="NCBI Taxonomy" id="301880"/>
    <lineage>
        <taxon>Eukaryota</taxon>
        <taxon>Viridiplantae</taxon>
        <taxon>Streptophyta</taxon>
        <taxon>Embryophyta</taxon>
        <taxon>Tracheophyta</taxon>
        <taxon>Spermatophyta</taxon>
        <taxon>Magnoliopsida</taxon>
        <taxon>eudicotyledons</taxon>
        <taxon>Gunneridae</taxon>
        <taxon>Pentapetalae</taxon>
        <taxon>asterids</taxon>
        <taxon>campanulids</taxon>
        <taxon>Asterales</taxon>
        <taxon>Asteraceae</taxon>
        <taxon>Asteroideae</taxon>
        <taxon>Anthemideae</taxon>
        <taxon>Anthemidinae</taxon>
        <taxon>Tanacetum</taxon>
    </lineage>
</organism>
<sequence length="1308" mass="148968">MPSHVKTYDGSGDPEDHLKLFQSAAKTEAWAMPTWCHMFNSTLTGNARVWFDKLPKESIDSYEDLRTAFRENYLQQTKHIKDPVEIHHIKQRDGESTKDFMERYKAEVLDVEGASECMRISGFMHGITHLGGSCYTQSRPEKSIFIMETVRGGDKPNFKKSFKNKQRPDRKPDRFSLLTKTPKEIFALEKGKFKAPPPMVTPVEKRDPSKYCEFHSDTGHNTNECMQLRKQIDEMIKAGKLSQFIKELKQNDKPKAPKKGEASGKDKPLTILMIQPWERVAKPRITQSFSPETAMSFPPLSEEDGTESPMIVEVEMGGHFVHRVYIDGGASSEVLYEHCFIKLRKEIRDQMVPATTHLIGFSGETIWPLGQIALLVKIGDEVHSTSAWMNFMVIRSPSQHNAIIGRPGIRKIRAVPSTAHGMLKFPVEGGTVTLQSSRVIPMECAMISGPSIQPPAVNQVLEEKINIAIHPEYPEQTVAIGSTLTEKGRKELCSLLKQNLDIFAWKPADMTGVPRNIAEHRLNIREGYSPVRQKKRGQAPERNKAIQEEVEKLVDAGIMKEVHYHSWLSNPVMVKKHDGTWRMCVDFKDLNNACPKDCYPLPEIDWKVESLCGYSFKCFLDAYKGYHQIKMAKEKNRLDKAFQKQIGRNLEVYVDDLVIKSRTEEEVIRDITETFKTLRQINMKLNPKKCTFGMQEGMFLGYKVSTNGLRACPEKADAVLSLPSPRCIKDVQKLNGKLASLNRFLSKSAEKSLPFFKTLKKCTKKSDFQWTPKPTRMMEEAFKQMKKLIAELPTLTAPRENEELIIYLAAAKEAISAVLMTDREGRQTPVYFVSRTLRGPEVNYTPMEKLVLALLSASKRLKRYFQAHTVVVITNQPMKQLLSSSEISGRMLKWKFELEGYDIQYRPRTAIKGQILADFIVERPEEESPDELMAEPEVLPEPWTLFTDGSSCVDGSGAGLILTNPEGAEFTYAMRFRFDATNNEAEYEALIAGLRIAEKMGIKNLQANVDSKLVANQVNGSYIAKESGMEFSIKQIPRSENKKADALSKIASTSFAHLNKQVLMEELKEKYIDEKEILEIVEEESNTWMTPICEYLTKEILPGDKKKARAVRRKAAKYAMINGTLYKKSFLGPWLRCIGPLQANYVLREIHEGSCSMHSGPRSVVAKAIQTGYYWPTMHMDARNLIREYNDCQIHRPVPRIPQQNLTPITSPWPFYKWGIDIAGPFPEGPGKVKFLIVAIDYFTKWIEAKAVATITGNQVKKFVWDNIVCRFGLPGEIISDNGKQFRDNPFKDWCEKLCIRQCKQRET</sequence>
<dbReference type="InterPro" id="IPR005162">
    <property type="entry name" value="Retrotrans_gag_dom"/>
</dbReference>
<dbReference type="PANTHER" id="PTHR48475">
    <property type="entry name" value="RIBONUCLEASE H"/>
    <property type="match status" value="1"/>
</dbReference>
<dbReference type="Pfam" id="PF00665">
    <property type="entry name" value="rve"/>
    <property type="match status" value="1"/>
</dbReference>
<evidence type="ECO:0000313" key="3">
    <source>
        <dbReference type="Proteomes" id="UP001151760"/>
    </source>
</evidence>
<keyword evidence="2" id="KW-0695">RNA-directed DNA polymerase</keyword>
<keyword evidence="3" id="KW-1185">Reference proteome</keyword>
<dbReference type="EMBL" id="BQNB010020658">
    <property type="protein sequence ID" value="GJT98254.1"/>
    <property type="molecule type" value="Genomic_DNA"/>
</dbReference>
<dbReference type="Pfam" id="PF03732">
    <property type="entry name" value="Retrotrans_gag"/>
    <property type="match status" value="1"/>
</dbReference>
<name>A0ABQ5IF02_9ASTR</name>
<proteinExistence type="predicted"/>
<accession>A0ABQ5IF02</accession>
<evidence type="ECO:0000259" key="1">
    <source>
        <dbReference type="PROSITE" id="PS50994"/>
    </source>
</evidence>
<dbReference type="Pfam" id="PF13456">
    <property type="entry name" value="RVT_3"/>
    <property type="match status" value="1"/>
</dbReference>
<dbReference type="Pfam" id="PF00078">
    <property type="entry name" value="RVT_1"/>
    <property type="match status" value="1"/>
</dbReference>
<keyword evidence="2" id="KW-0808">Transferase</keyword>
<dbReference type="PROSITE" id="PS50994">
    <property type="entry name" value="INTEGRASE"/>
    <property type="match status" value="1"/>
</dbReference>
<reference evidence="2" key="1">
    <citation type="journal article" date="2022" name="Int. J. Mol. Sci.">
        <title>Draft Genome of Tanacetum Coccineum: Genomic Comparison of Closely Related Tanacetum-Family Plants.</title>
        <authorList>
            <person name="Yamashiro T."/>
            <person name="Shiraishi A."/>
            <person name="Nakayama K."/>
            <person name="Satake H."/>
        </authorList>
    </citation>
    <scope>NUCLEOTIDE SEQUENCE</scope>
</reference>
<dbReference type="Gene3D" id="1.10.340.70">
    <property type="match status" value="1"/>
</dbReference>
<dbReference type="InterPro" id="IPR036397">
    <property type="entry name" value="RNaseH_sf"/>
</dbReference>
<dbReference type="Pfam" id="PF17919">
    <property type="entry name" value="RT_RNaseH_2"/>
    <property type="match status" value="1"/>
</dbReference>
<dbReference type="CDD" id="cd09279">
    <property type="entry name" value="RNase_HI_like"/>
    <property type="match status" value="1"/>
</dbReference>
<dbReference type="InterPro" id="IPR041577">
    <property type="entry name" value="RT_RNaseH_2"/>
</dbReference>
<dbReference type="InterPro" id="IPR012337">
    <property type="entry name" value="RNaseH-like_sf"/>
</dbReference>
<feature type="domain" description="Integrase catalytic" evidence="1">
    <location>
        <begin position="1210"/>
        <end position="1308"/>
    </location>
</feature>